<feature type="region of interest" description="Disordered" evidence="2">
    <location>
        <begin position="79"/>
        <end position="104"/>
    </location>
</feature>
<organism evidence="3 4">
    <name type="scientific">Halovenus carboxidivorans</name>
    <dbReference type="NCBI Taxonomy" id="2692199"/>
    <lineage>
        <taxon>Archaea</taxon>
        <taxon>Methanobacteriati</taxon>
        <taxon>Methanobacteriota</taxon>
        <taxon>Stenosarchaea group</taxon>
        <taxon>Halobacteria</taxon>
        <taxon>Halobacteriales</taxon>
        <taxon>Haloarculaceae</taxon>
        <taxon>Halovenus</taxon>
    </lineage>
</organism>
<feature type="compositionally biased region" description="Polar residues" evidence="2">
    <location>
        <begin position="94"/>
        <end position="104"/>
    </location>
</feature>
<evidence type="ECO:0000313" key="3">
    <source>
        <dbReference type="EMBL" id="MXR50216.1"/>
    </source>
</evidence>
<dbReference type="Pfam" id="PF19111">
    <property type="entry name" value="DUF5798"/>
    <property type="match status" value="1"/>
</dbReference>
<accession>A0A6B0T1W1</accession>
<dbReference type="InterPro" id="IPR043816">
    <property type="entry name" value="DUF5798"/>
</dbReference>
<name>A0A6B0T1W1_9EURY</name>
<dbReference type="Proteomes" id="UP000466535">
    <property type="component" value="Unassembled WGS sequence"/>
</dbReference>
<comment type="caution">
    <text evidence="3">The sequence shown here is derived from an EMBL/GenBank/DDBJ whole genome shotgun (WGS) entry which is preliminary data.</text>
</comment>
<evidence type="ECO:0000313" key="4">
    <source>
        <dbReference type="Proteomes" id="UP000466535"/>
    </source>
</evidence>
<reference evidence="3 4" key="1">
    <citation type="submission" date="2019-12" db="EMBL/GenBank/DDBJ databases">
        <title>Isolation and characterization of three novel carbon monoxide-oxidizing members of Halobacteria from salione crusts and soils.</title>
        <authorList>
            <person name="Myers M.R."/>
            <person name="King G.M."/>
        </authorList>
    </citation>
    <scope>NUCLEOTIDE SEQUENCE [LARGE SCALE GENOMIC DNA]</scope>
    <source>
        <strain evidence="3 4">WSH3</strain>
    </source>
</reference>
<protein>
    <submittedName>
        <fullName evidence="3">Uncharacterized protein</fullName>
    </submittedName>
</protein>
<feature type="coiled-coil region" evidence="1">
    <location>
        <begin position="17"/>
        <end position="65"/>
    </location>
</feature>
<evidence type="ECO:0000256" key="1">
    <source>
        <dbReference type="SAM" id="Coils"/>
    </source>
</evidence>
<keyword evidence="4" id="KW-1185">Reference proteome</keyword>
<proteinExistence type="predicted"/>
<dbReference type="EMBL" id="WUUT01000001">
    <property type="protein sequence ID" value="MXR50216.1"/>
    <property type="molecule type" value="Genomic_DNA"/>
</dbReference>
<dbReference type="RefSeq" id="WP_159762370.1">
    <property type="nucleotide sequence ID" value="NZ_WUUT01000001.1"/>
</dbReference>
<sequence>MDIAGTKKKIQRVVKVGEETYKKINEVIEQVEQLQDDLAKTSEQVDHIEREQAEQRALLEALAEERGLDVAEIIDSVEYPERLTEDDSPDATEVATSRPSTPEE</sequence>
<gene>
    <name evidence="3" type="ORF">GRX03_01140</name>
</gene>
<dbReference type="OrthoDB" id="204612at2157"/>
<keyword evidence="1" id="KW-0175">Coiled coil</keyword>
<evidence type="ECO:0000256" key="2">
    <source>
        <dbReference type="SAM" id="MobiDB-lite"/>
    </source>
</evidence>
<dbReference type="AlphaFoldDB" id="A0A6B0T1W1"/>